<gene>
    <name evidence="6 8" type="primary">ackA</name>
    <name evidence="8" type="ORF">PRLR5076_24530</name>
</gene>
<dbReference type="InterPro" id="IPR023865">
    <property type="entry name" value="Aliphatic_acid_kinase_CS"/>
</dbReference>
<comment type="caution">
    <text evidence="8">The sequence shown here is derived from an EMBL/GenBank/DDBJ whole genome shotgun (WGS) entry which is preliminary data.</text>
</comment>
<feature type="active site" description="Proton donor/acceptor" evidence="6">
    <location>
        <position position="148"/>
    </location>
</feature>
<proteinExistence type="inferred from homology"/>
<comment type="cofactor">
    <cofactor evidence="6">
        <name>Mg(2+)</name>
        <dbReference type="ChEBI" id="CHEBI:18420"/>
    </cofactor>
    <cofactor evidence="6">
        <name>Mn(2+)</name>
        <dbReference type="ChEBI" id="CHEBI:29035"/>
    </cofactor>
    <text evidence="6">Mg(2+). Can also accept Mn(2+).</text>
</comment>
<feature type="site" description="Transition state stabilizer" evidence="6">
    <location>
        <position position="180"/>
    </location>
</feature>
<dbReference type="CDD" id="cd24010">
    <property type="entry name" value="ASKHA_NBD_AcK_PK"/>
    <property type="match status" value="1"/>
</dbReference>
<feature type="site" description="Transition state stabilizer" evidence="6">
    <location>
        <position position="241"/>
    </location>
</feature>
<comment type="subcellular location">
    <subcellularLocation>
        <location evidence="6">Cytoplasm</location>
    </subcellularLocation>
</comment>
<dbReference type="HAMAP" id="MF_00020">
    <property type="entry name" value="Acetate_kinase"/>
    <property type="match status" value="1"/>
</dbReference>
<protein>
    <recommendedName>
        <fullName evidence="6">Acetate kinase</fullName>
        <ecNumber evidence="6">2.7.2.1</ecNumber>
    </recommendedName>
    <alternativeName>
        <fullName evidence="6">Acetokinase</fullName>
    </alternativeName>
</protein>
<dbReference type="GO" id="GO:0006085">
    <property type="term" value="P:acetyl-CoA biosynthetic process"/>
    <property type="evidence" value="ECO:0007669"/>
    <property type="project" value="UniProtKB-UniRule"/>
</dbReference>
<keyword evidence="4 6" id="KW-0418">Kinase</keyword>
<evidence type="ECO:0000313" key="8">
    <source>
        <dbReference type="EMBL" id="GJG59602.1"/>
    </source>
</evidence>
<dbReference type="EC" id="2.7.2.1" evidence="6"/>
<dbReference type="SUPFAM" id="SSF53067">
    <property type="entry name" value="Actin-like ATPase domain"/>
    <property type="match status" value="2"/>
</dbReference>
<keyword evidence="5 6" id="KW-0067">ATP-binding</keyword>
<comment type="catalytic activity">
    <reaction evidence="6">
        <text>acetate + ATP = acetyl phosphate + ADP</text>
        <dbReference type="Rhea" id="RHEA:11352"/>
        <dbReference type="ChEBI" id="CHEBI:22191"/>
        <dbReference type="ChEBI" id="CHEBI:30089"/>
        <dbReference type="ChEBI" id="CHEBI:30616"/>
        <dbReference type="ChEBI" id="CHEBI:456216"/>
        <dbReference type="EC" id="2.7.2.1"/>
    </reaction>
</comment>
<keyword evidence="9" id="KW-1185">Reference proteome</keyword>
<comment type="function">
    <text evidence="6">Catalyzes the formation of acetyl phosphate from acetate and ATP. Can also catalyze the reverse reaction.</text>
</comment>
<dbReference type="PROSITE" id="PS01076">
    <property type="entry name" value="ACETATE_KINASE_2"/>
    <property type="match status" value="1"/>
</dbReference>
<dbReference type="PROSITE" id="PS01075">
    <property type="entry name" value="ACETATE_KINASE_1"/>
    <property type="match status" value="1"/>
</dbReference>
<dbReference type="GO" id="GO:0005737">
    <property type="term" value="C:cytoplasm"/>
    <property type="evidence" value="ECO:0007669"/>
    <property type="project" value="UniProtKB-SubCell"/>
</dbReference>
<name>A0A9R1CXB7_9BACT</name>
<organism evidence="8 9">
    <name type="scientific">Prevotella lacticifex</name>
    <dbReference type="NCBI Taxonomy" id="2854755"/>
    <lineage>
        <taxon>Bacteria</taxon>
        <taxon>Pseudomonadati</taxon>
        <taxon>Bacteroidota</taxon>
        <taxon>Bacteroidia</taxon>
        <taxon>Bacteroidales</taxon>
        <taxon>Prevotellaceae</taxon>
        <taxon>Prevotella</taxon>
    </lineage>
</organism>
<keyword evidence="6" id="KW-0963">Cytoplasm</keyword>
<feature type="binding site" evidence="6">
    <location>
        <begin position="283"/>
        <end position="285"/>
    </location>
    <ligand>
        <name>ATP</name>
        <dbReference type="ChEBI" id="CHEBI:30616"/>
    </ligand>
</feature>
<dbReference type="EMBL" id="BPUB01000002">
    <property type="protein sequence ID" value="GJG59602.1"/>
    <property type="molecule type" value="Genomic_DNA"/>
</dbReference>
<dbReference type="Gene3D" id="3.30.420.40">
    <property type="match status" value="2"/>
</dbReference>
<comment type="pathway">
    <text evidence="6">Metabolic intermediate biosynthesis; acetyl-CoA biosynthesis; acetyl-CoA from acetate: step 1/2.</text>
</comment>
<dbReference type="PRINTS" id="PR00471">
    <property type="entry name" value="ACETATEKNASE"/>
</dbReference>
<keyword evidence="3 6" id="KW-0547">Nucleotide-binding</keyword>
<feature type="binding site" evidence="6">
    <location>
        <position position="7"/>
    </location>
    <ligand>
        <name>Mg(2+)</name>
        <dbReference type="ChEBI" id="CHEBI:18420"/>
    </ligand>
</feature>
<feature type="binding site" evidence="6">
    <location>
        <position position="385"/>
    </location>
    <ligand>
        <name>Mg(2+)</name>
        <dbReference type="ChEBI" id="CHEBI:18420"/>
    </ligand>
</feature>
<feature type="binding site" evidence="6">
    <location>
        <position position="91"/>
    </location>
    <ligand>
        <name>substrate</name>
    </ligand>
</feature>
<evidence type="ECO:0000256" key="5">
    <source>
        <dbReference type="ARBA" id="ARBA00022840"/>
    </source>
</evidence>
<comment type="subunit">
    <text evidence="6">Homodimer.</text>
</comment>
<dbReference type="GeneID" id="72466350"/>
<reference evidence="8" key="1">
    <citation type="journal article" date="2022" name="Int. J. Syst. Evol. Microbiol.">
        <title>Prevotella lacticifex sp. nov., isolated from the rumen of cows.</title>
        <authorList>
            <person name="Shinkai T."/>
            <person name="Ikeyama N."/>
            <person name="Kumagai M."/>
            <person name="Ohmori H."/>
            <person name="Sakamoto M."/>
            <person name="Ohkuma M."/>
            <person name="Mitsumori M."/>
        </authorList>
    </citation>
    <scope>NUCLEOTIDE SEQUENCE</scope>
    <source>
        <strain evidence="8">R5076</strain>
    </source>
</reference>
<sequence length="402" mass="44093">MKILVLNCGSSSIKYKLYNMDDESVLAQGGVERIGIDNAFISVKLPDGSKKKIMRDLPTHKEGVQLVFECLTDPEIGAIKRLDEIDAVGHRIVQGGDIFNKSCIVTPEVEKGIESLIDLAPVHNKGHLAGIRAVDNLLPDKPQVTVFDNAFHSTMPDYAYLYAVPYELYTKYHVRRYGFHGTSHRYVSHRVAELEGKDIKDLKIITCHIGNGASLAAIKDGKVVDTSMGLTPLAGVMMGSRSGDIDPSAVTYIMEKLHMQPQEMADYLNKQSGVLGISGVSSDMRDVEQAAKDGNKMARLAETMYNYRIKKYIGSYAAVLNGVDVIVFTAGVGENQASMREGATDGLDYLGVKLDKELNKTVHGTETKISAPDSKVDVWVVPTDEEIVIARDTKELVEGLKK</sequence>
<dbReference type="GO" id="GO:0006083">
    <property type="term" value="P:acetate metabolic process"/>
    <property type="evidence" value="ECO:0007669"/>
    <property type="project" value="TreeGrafter"/>
</dbReference>
<keyword evidence="6" id="KW-0460">Magnesium</keyword>
<dbReference type="PANTHER" id="PTHR21060">
    <property type="entry name" value="ACETATE KINASE"/>
    <property type="match status" value="1"/>
</dbReference>
<dbReference type="InterPro" id="IPR043129">
    <property type="entry name" value="ATPase_NBD"/>
</dbReference>
<keyword evidence="2 6" id="KW-0808">Transferase</keyword>
<dbReference type="GO" id="GO:0005524">
    <property type="term" value="F:ATP binding"/>
    <property type="evidence" value="ECO:0007669"/>
    <property type="project" value="UniProtKB-KW"/>
</dbReference>
<feature type="binding site" evidence="6">
    <location>
        <position position="14"/>
    </location>
    <ligand>
        <name>ATP</name>
        <dbReference type="ChEBI" id="CHEBI:30616"/>
    </ligand>
</feature>
<dbReference type="PIRSF" id="PIRSF000722">
    <property type="entry name" value="Acetate_prop_kin"/>
    <property type="match status" value="1"/>
</dbReference>
<dbReference type="PANTHER" id="PTHR21060:SF15">
    <property type="entry name" value="ACETATE KINASE-RELATED"/>
    <property type="match status" value="1"/>
</dbReference>
<feature type="binding site" evidence="6">
    <location>
        <begin position="331"/>
        <end position="335"/>
    </location>
    <ligand>
        <name>ATP</name>
        <dbReference type="ChEBI" id="CHEBI:30616"/>
    </ligand>
</feature>
<dbReference type="NCBIfam" id="TIGR00016">
    <property type="entry name" value="ackA"/>
    <property type="match status" value="1"/>
</dbReference>
<evidence type="ECO:0000313" key="9">
    <source>
        <dbReference type="Proteomes" id="UP000825483"/>
    </source>
</evidence>
<dbReference type="Pfam" id="PF00871">
    <property type="entry name" value="Acetate_kinase"/>
    <property type="match status" value="1"/>
</dbReference>
<evidence type="ECO:0000256" key="4">
    <source>
        <dbReference type="ARBA" id="ARBA00022777"/>
    </source>
</evidence>
<dbReference type="InterPro" id="IPR000890">
    <property type="entry name" value="Aliphatic_acid_kin_short-chain"/>
</dbReference>
<keyword evidence="6" id="KW-0479">Metal-binding</keyword>
<dbReference type="GO" id="GO:0008776">
    <property type="term" value="F:acetate kinase activity"/>
    <property type="evidence" value="ECO:0007669"/>
    <property type="project" value="UniProtKB-UniRule"/>
</dbReference>
<dbReference type="AlphaFoldDB" id="A0A9R1CXB7"/>
<evidence type="ECO:0000256" key="3">
    <source>
        <dbReference type="ARBA" id="ARBA00022741"/>
    </source>
</evidence>
<dbReference type="InterPro" id="IPR004372">
    <property type="entry name" value="Ac/propionate_kinase"/>
</dbReference>
<dbReference type="RefSeq" id="WP_223925216.1">
    <property type="nucleotide sequence ID" value="NZ_BPTU01000002.1"/>
</dbReference>
<evidence type="ECO:0000256" key="2">
    <source>
        <dbReference type="ARBA" id="ARBA00022679"/>
    </source>
</evidence>
<accession>A0A9R1CXB7</accession>
<comment type="similarity">
    <text evidence="1 6 7">Belongs to the acetokinase family.</text>
</comment>
<evidence type="ECO:0000256" key="6">
    <source>
        <dbReference type="HAMAP-Rule" id="MF_00020"/>
    </source>
</evidence>
<dbReference type="Proteomes" id="UP000825483">
    <property type="component" value="Unassembled WGS sequence"/>
</dbReference>
<evidence type="ECO:0000256" key="7">
    <source>
        <dbReference type="RuleBase" id="RU003835"/>
    </source>
</evidence>
<feature type="binding site" evidence="6">
    <location>
        <begin position="208"/>
        <end position="212"/>
    </location>
    <ligand>
        <name>ATP</name>
        <dbReference type="ChEBI" id="CHEBI:30616"/>
    </ligand>
</feature>
<dbReference type="GO" id="GO:0000287">
    <property type="term" value="F:magnesium ion binding"/>
    <property type="evidence" value="ECO:0007669"/>
    <property type="project" value="UniProtKB-UniRule"/>
</dbReference>
<evidence type="ECO:0000256" key="1">
    <source>
        <dbReference type="ARBA" id="ARBA00008748"/>
    </source>
</evidence>